<evidence type="ECO:0000313" key="1">
    <source>
        <dbReference type="EMBL" id="KID57606.1"/>
    </source>
</evidence>
<evidence type="ECO:0008006" key="3">
    <source>
        <dbReference type="Google" id="ProtNLM"/>
    </source>
</evidence>
<dbReference type="Proteomes" id="UP000031327">
    <property type="component" value="Unassembled WGS sequence"/>
</dbReference>
<dbReference type="EMBL" id="JWIC01000005">
    <property type="protein sequence ID" value="KID57606.1"/>
    <property type="molecule type" value="Genomic_DNA"/>
</dbReference>
<sequence length="375" mass="42395">MPEPFKNVFNLELVRLMALHFSRNFPEFLSDGFISHVEKEFDELEFKQRSLRISEAMAAYLPDDFEAAARVIEQSLGDKIQGDWTLATSNERGISGWAILPMAQYVANEGQGQFERAMELLKEMTKRNTSEFAIRHFLDAEPERTFDVMKTWANDDNLNVRRLASEGCRPRLPWGLRLKKYVEDPDPVIGLLEVLKDDPSEYVRRSVANNLNDISKDHPDTVCNIAKSWLKNASPERVALIRHACRTLIKAGHKPTLLALGYAEVALSSVTLSVSSPTLVFGSHIELVAELSSSSDVSQPLMIDYIVHHQKANGSTSPKVFKWKTMELAAHSDIRVKKKHTIKPITTRTYYPGTHTVELQVNGNVVAQTEFELTM</sequence>
<dbReference type="InterPro" id="IPR014825">
    <property type="entry name" value="DNA_alkylation"/>
</dbReference>
<comment type="caution">
    <text evidence="1">The sequence shown here is derived from an EMBL/GenBank/DDBJ whole genome shotgun (WGS) entry which is preliminary data.</text>
</comment>
<dbReference type="InterPro" id="IPR016024">
    <property type="entry name" value="ARM-type_fold"/>
</dbReference>
<dbReference type="SUPFAM" id="SSF48371">
    <property type="entry name" value="ARM repeat"/>
    <property type="match status" value="1"/>
</dbReference>
<name>A0A0C1QAG4_9GAMM</name>
<gene>
    <name evidence="1" type="ORF">JF50_10545</name>
</gene>
<reference evidence="1 2" key="1">
    <citation type="submission" date="2014-12" db="EMBL/GenBank/DDBJ databases">
        <title>Draft Genome Sequence of Pseudoalteromonas luteoviolacea HI1.</title>
        <authorList>
            <person name="Asahina A.Y."/>
            <person name="Hadfield M.G."/>
        </authorList>
    </citation>
    <scope>NUCLEOTIDE SEQUENCE [LARGE SCALE GENOMIC DNA]</scope>
    <source>
        <strain evidence="1 2">HI1</strain>
    </source>
</reference>
<dbReference type="Gene3D" id="1.25.40.290">
    <property type="entry name" value="ARM repeat domains"/>
    <property type="match status" value="1"/>
</dbReference>
<organism evidence="1 2">
    <name type="scientific">Pseudoalteromonas luteoviolacea</name>
    <dbReference type="NCBI Taxonomy" id="43657"/>
    <lineage>
        <taxon>Bacteria</taxon>
        <taxon>Pseudomonadati</taxon>
        <taxon>Pseudomonadota</taxon>
        <taxon>Gammaproteobacteria</taxon>
        <taxon>Alteromonadales</taxon>
        <taxon>Pseudoalteromonadaceae</taxon>
        <taxon>Pseudoalteromonas</taxon>
    </lineage>
</organism>
<dbReference type="OrthoDB" id="9797162at2"/>
<evidence type="ECO:0000313" key="2">
    <source>
        <dbReference type="Proteomes" id="UP000031327"/>
    </source>
</evidence>
<protein>
    <recommendedName>
        <fullName evidence="3">DNA alkylation repair protein</fullName>
    </recommendedName>
</protein>
<dbReference type="RefSeq" id="WP_039609376.1">
    <property type="nucleotide sequence ID" value="NZ_JWIC01000005.1"/>
</dbReference>
<proteinExistence type="predicted"/>
<dbReference type="Pfam" id="PF08713">
    <property type="entry name" value="DNA_alkylation"/>
    <property type="match status" value="1"/>
</dbReference>
<accession>A0A0C1QAG4</accession>
<dbReference type="AlphaFoldDB" id="A0A0C1QAG4"/>